<evidence type="ECO:0000313" key="1">
    <source>
        <dbReference type="EMBL" id="TQM98845.1"/>
    </source>
</evidence>
<dbReference type="OrthoDB" id="3399802at2"/>
<gene>
    <name evidence="1" type="ORF">FHX68_1560</name>
</gene>
<protein>
    <submittedName>
        <fullName evidence="1">Putative ArsR family transcriptional regulator</fullName>
    </submittedName>
</protein>
<dbReference type="SUPFAM" id="SSF46785">
    <property type="entry name" value="Winged helix' DNA-binding domain"/>
    <property type="match status" value="1"/>
</dbReference>
<dbReference type="AlphaFoldDB" id="A0A4Y3UM40"/>
<dbReference type="Gene3D" id="1.10.10.10">
    <property type="entry name" value="Winged helix-like DNA-binding domain superfamily/Winged helix DNA-binding domain"/>
    <property type="match status" value="1"/>
</dbReference>
<name>A0A4Y3UM40_9MICO</name>
<evidence type="ECO:0000313" key="2">
    <source>
        <dbReference type="Proteomes" id="UP000319804"/>
    </source>
</evidence>
<dbReference type="EMBL" id="VFPS01000002">
    <property type="protein sequence ID" value="TQM98845.1"/>
    <property type="molecule type" value="Genomic_DNA"/>
</dbReference>
<dbReference type="InterPro" id="IPR036388">
    <property type="entry name" value="WH-like_DNA-bd_sf"/>
</dbReference>
<comment type="caution">
    <text evidence="1">The sequence shown here is derived from an EMBL/GenBank/DDBJ whole genome shotgun (WGS) entry which is preliminary data.</text>
</comment>
<dbReference type="RefSeq" id="WP_141379824.1">
    <property type="nucleotide sequence ID" value="NZ_BJNA01000010.1"/>
</dbReference>
<sequence length="205" mass="23208">MPRPMHAHRGLAQASRLEVAYLVMERPGISLAELSEETGLHANTLRDHVRVLIAEGIIRSETERRPTRGRPPAVYFPVRATTDNEMAQRRVDQAKRHGDLLRRIMASEAPELDEDAMHQLDALYEHLDELGLEPDLDEKNLEVALSPCRFHTLVAEQGHAVCRVHEGLIRDVLDRAEGPLEVDRLLPLVTDHQCELLLRLRPADA</sequence>
<organism evidence="1 2">
    <name type="scientific">Microbacterium lacticum</name>
    <dbReference type="NCBI Taxonomy" id="33885"/>
    <lineage>
        <taxon>Bacteria</taxon>
        <taxon>Bacillati</taxon>
        <taxon>Actinomycetota</taxon>
        <taxon>Actinomycetes</taxon>
        <taxon>Micrococcales</taxon>
        <taxon>Microbacteriaceae</taxon>
        <taxon>Microbacterium</taxon>
    </lineage>
</organism>
<dbReference type="InterPro" id="IPR036390">
    <property type="entry name" value="WH_DNA-bd_sf"/>
</dbReference>
<dbReference type="Proteomes" id="UP000319804">
    <property type="component" value="Unassembled WGS sequence"/>
</dbReference>
<accession>A0A4Y3UM40</accession>
<proteinExistence type="predicted"/>
<keyword evidence="2" id="KW-1185">Reference proteome</keyword>
<reference evidence="1 2" key="1">
    <citation type="submission" date="2019-06" db="EMBL/GenBank/DDBJ databases">
        <title>Sequencing the genomes of 1000 actinobacteria strains.</title>
        <authorList>
            <person name="Klenk H.-P."/>
        </authorList>
    </citation>
    <scope>NUCLEOTIDE SEQUENCE [LARGE SCALE GENOMIC DNA]</scope>
    <source>
        <strain evidence="1 2">DSM 20427</strain>
    </source>
</reference>
<dbReference type="Pfam" id="PF13412">
    <property type="entry name" value="HTH_24"/>
    <property type="match status" value="1"/>
</dbReference>